<keyword evidence="2" id="KW-0378">Hydrolase</keyword>
<evidence type="ECO:0000259" key="1">
    <source>
        <dbReference type="Pfam" id="PF13392"/>
    </source>
</evidence>
<dbReference type="Pfam" id="PF13392">
    <property type="entry name" value="HNH_3"/>
    <property type="match status" value="1"/>
</dbReference>
<reference evidence="2 3" key="1">
    <citation type="submission" date="2020-12" db="EMBL/GenBank/DDBJ databases">
        <authorList>
            <person name="Rakov C."/>
            <person name="Alkalay-Oren S."/>
            <person name="Coppenhagen-Glazer S."/>
            <person name="Hazan R."/>
        </authorList>
    </citation>
    <scope>NUCLEOTIDE SEQUENCE [LARGE SCALE GENOMIC DNA]</scope>
</reference>
<dbReference type="GO" id="GO:0003677">
    <property type="term" value="F:DNA binding"/>
    <property type="evidence" value="ECO:0007669"/>
    <property type="project" value="InterPro"/>
</dbReference>
<dbReference type="GO" id="GO:0004519">
    <property type="term" value="F:endonuclease activity"/>
    <property type="evidence" value="ECO:0007669"/>
    <property type="project" value="UniProtKB-KW"/>
</dbReference>
<keyword evidence="2" id="KW-0255">Endonuclease</keyword>
<dbReference type="SUPFAM" id="SSF54171">
    <property type="entry name" value="DNA-binding domain"/>
    <property type="match status" value="1"/>
</dbReference>
<accession>A0A7T7CL35</accession>
<evidence type="ECO:0000313" key="3">
    <source>
        <dbReference type="Proteomes" id="UP000595806"/>
    </source>
</evidence>
<evidence type="ECO:0000313" key="2">
    <source>
        <dbReference type="EMBL" id="QQK88435.1"/>
    </source>
</evidence>
<keyword evidence="3" id="KW-1185">Reference proteome</keyword>
<feature type="domain" description="HNH nuclease" evidence="1">
    <location>
        <begin position="60"/>
        <end position="99"/>
    </location>
</feature>
<proteinExistence type="predicted"/>
<dbReference type="Gene3D" id="3.90.75.20">
    <property type="match status" value="1"/>
</dbReference>
<dbReference type="Proteomes" id="UP000595806">
    <property type="component" value="Segment"/>
</dbReference>
<protein>
    <submittedName>
        <fullName evidence="2">Homing endonuclease</fullName>
    </submittedName>
</protein>
<dbReference type="SUPFAM" id="SSF54060">
    <property type="entry name" value="His-Me finger endonucleases"/>
    <property type="match status" value="1"/>
</dbReference>
<sequence length="169" mass="19712">MGRYQEKITYSRLREVLDYNEHTGVFKWKVPSGNRCKIGVELKPSASTKYLLITIDGRTYRAHRLAWLYVHKTLPDYLIDHIDGNTHNNAISNLRQADRITNGYNSKLRKDSKTGIKGVTWDSRRGKYRVTIVVNKVQIHLGRYSDIELATLVSEEARAKLHKEFCRYE</sequence>
<keyword evidence="2" id="KW-0540">Nuclease</keyword>
<dbReference type="EMBL" id="MW358930">
    <property type="protein sequence ID" value="QQK88435.1"/>
    <property type="molecule type" value="Genomic_DNA"/>
</dbReference>
<dbReference type="InterPro" id="IPR044925">
    <property type="entry name" value="His-Me_finger_sf"/>
</dbReference>
<name>A0A7T7CL35_9CAUD</name>
<dbReference type="InterPro" id="IPR016177">
    <property type="entry name" value="DNA-bd_dom_sf"/>
</dbReference>
<dbReference type="InterPro" id="IPR003615">
    <property type="entry name" value="HNH_nuc"/>
</dbReference>
<organism evidence="2 3">
    <name type="scientific">Providencia phage PSTRCR_114</name>
    <dbReference type="NCBI Taxonomy" id="2800824"/>
    <lineage>
        <taxon>Viruses</taxon>
        <taxon>Duplodnaviria</taxon>
        <taxon>Heunggongvirae</taxon>
        <taxon>Uroviricota</taxon>
        <taxon>Caudoviricetes</taxon>
        <taxon>Autographivirales</taxon>
        <taxon>Autoscriptoviridae</taxon>
        <taxon>Slopekvirinae</taxon>
        <taxon>Kakivirus</taxon>
        <taxon>Kakivirus PSTRCR114</taxon>
    </lineage>
</organism>